<reference evidence="2 3" key="1">
    <citation type="submission" date="2024-02" db="EMBL/GenBank/DDBJ databases">
        <title>Marinospirillum sp. MEB 164 isolated from Lonar lake sediment.</title>
        <authorList>
            <person name="Joshi A."/>
            <person name="Thite S."/>
        </authorList>
    </citation>
    <scope>NUCLEOTIDE SEQUENCE [LARGE SCALE GENOMIC DNA]</scope>
    <source>
        <strain evidence="2 3">MEB164</strain>
    </source>
</reference>
<feature type="transmembrane region" description="Helical" evidence="1">
    <location>
        <begin position="134"/>
        <end position="152"/>
    </location>
</feature>
<keyword evidence="1" id="KW-1133">Transmembrane helix</keyword>
<feature type="transmembrane region" description="Helical" evidence="1">
    <location>
        <begin position="70"/>
        <end position="88"/>
    </location>
</feature>
<feature type="transmembrane region" description="Helical" evidence="1">
    <location>
        <begin position="30"/>
        <end position="50"/>
    </location>
</feature>
<organism evidence="2 3">
    <name type="scientific">Marinospirillum alkalitolerans</name>
    <dbReference type="NCBI Taxonomy" id="3123374"/>
    <lineage>
        <taxon>Bacteria</taxon>
        <taxon>Pseudomonadati</taxon>
        <taxon>Pseudomonadota</taxon>
        <taxon>Gammaproteobacteria</taxon>
        <taxon>Oceanospirillales</taxon>
        <taxon>Oceanospirillaceae</taxon>
        <taxon>Marinospirillum</taxon>
    </lineage>
</organism>
<feature type="transmembrane region" description="Helical" evidence="1">
    <location>
        <begin position="108"/>
        <end position="128"/>
    </location>
</feature>
<proteinExistence type="predicted"/>
<evidence type="ECO:0000313" key="2">
    <source>
        <dbReference type="EMBL" id="MFK7161084.1"/>
    </source>
</evidence>
<keyword evidence="1" id="KW-0472">Membrane</keyword>
<dbReference type="EMBL" id="JBANFI010000004">
    <property type="protein sequence ID" value="MFK7161084.1"/>
    <property type="molecule type" value="Genomic_DNA"/>
</dbReference>
<evidence type="ECO:0000256" key="1">
    <source>
        <dbReference type="SAM" id="Phobius"/>
    </source>
</evidence>
<keyword evidence="1" id="KW-0812">Transmembrane</keyword>
<dbReference type="Proteomes" id="UP001621714">
    <property type="component" value="Unassembled WGS sequence"/>
</dbReference>
<feature type="transmembrane region" description="Helical" evidence="1">
    <location>
        <begin position="6"/>
        <end position="23"/>
    </location>
</feature>
<dbReference type="RefSeq" id="WP_405339420.1">
    <property type="nucleotide sequence ID" value="NZ_JBANFI010000004.1"/>
</dbReference>
<gene>
    <name evidence="2" type="ORF">V6U78_08555</name>
</gene>
<feature type="transmembrane region" description="Helical" evidence="1">
    <location>
        <begin position="217"/>
        <end position="233"/>
    </location>
</feature>
<feature type="transmembrane region" description="Helical" evidence="1">
    <location>
        <begin position="187"/>
        <end position="205"/>
    </location>
</feature>
<keyword evidence="3" id="KW-1185">Reference proteome</keyword>
<evidence type="ECO:0008006" key="4">
    <source>
        <dbReference type="Google" id="ProtNLM"/>
    </source>
</evidence>
<comment type="caution">
    <text evidence="2">The sequence shown here is derived from an EMBL/GenBank/DDBJ whole genome shotgun (WGS) entry which is preliminary data.</text>
</comment>
<evidence type="ECO:0000313" key="3">
    <source>
        <dbReference type="Proteomes" id="UP001621714"/>
    </source>
</evidence>
<protein>
    <recommendedName>
        <fullName evidence="4">ZIP Zinc transporter</fullName>
    </recommendedName>
</protein>
<sequence length="234" mass="26066">MSFASVLGLSVLLLTHLISPWLLQHSHRAGWLAPVAGGVSVSYVFLQLLPKLTYSDHLLTETARQMAARWQHHGFLLALIGLILFLGLDRSSRQHTSWIRVQRAHLLLGIYSLYNFIIGYLLPAHYALGGTRSTFLFSLAMALHFFLIHHLLAPSFSAGNTRIAQISFAAFCLLGWMSATLLPINWVFLALLLSILAGAMILLTLKEEIQEESLQRFGLFILGAAGYTLLVMRI</sequence>
<name>A0ABW8PXS2_9GAMM</name>
<accession>A0ABW8PXS2</accession>